<keyword evidence="2" id="KW-1185">Reference proteome</keyword>
<dbReference type="Proteomes" id="UP000561438">
    <property type="component" value="Unassembled WGS sequence"/>
</dbReference>
<dbReference type="AlphaFoldDB" id="A0A850H8X5"/>
<protein>
    <submittedName>
        <fullName evidence="1">DUF968 domain-containing protein</fullName>
    </submittedName>
</protein>
<sequence length="115" mass="12725">MALPPRIPKKPKRATRWRSQAHCNFVRSHACCACQSTAAIEVAHVRIGSGAGIGQRPDDFRTISLCRECHSHQHRVGEIAFEAFHGFSMAEMADAFAKASPKASEIRLVQRERAA</sequence>
<evidence type="ECO:0000313" key="2">
    <source>
        <dbReference type="Proteomes" id="UP000561438"/>
    </source>
</evidence>
<proteinExistence type="predicted"/>
<gene>
    <name evidence="1" type="ORF">HUV48_11970</name>
</gene>
<dbReference type="InterPro" id="IPR010373">
    <property type="entry name" value="DUF968"/>
</dbReference>
<reference evidence="1 2" key="1">
    <citation type="submission" date="2020-06" db="EMBL/GenBank/DDBJ databases">
        <title>Altererythrobacter sp. HHU K3-1.</title>
        <authorList>
            <person name="Zhang D."/>
            <person name="Xue H."/>
        </authorList>
    </citation>
    <scope>NUCLEOTIDE SEQUENCE [LARGE SCALE GENOMIC DNA]</scope>
    <source>
        <strain evidence="1 2">HHU K3-1</strain>
    </source>
</reference>
<organism evidence="1 2">
    <name type="scientific">Qipengyuania atrilutea</name>
    <dbReference type="NCBI Taxonomy" id="2744473"/>
    <lineage>
        <taxon>Bacteria</taxon>
        <taxon>Pseudomonadati</taxon>
        <taxon>Pseudomonadota</taxon>
        <taxon>Alphaproteobacteria</taxon>
        <taxon>Sphingomonadales</taxon>
        <taxon>Erythrobacteraceae</taxon>
        <taxon>Qipengyuania</taxon>
    </lineage>
</organism>
<name>A0A850H8X5_9SPHN</name>
<evidence type="ECO:0000313" key="1">
    <source>
        <dbReference type="EMBL" id="NVD45725.1"/>
    </source>
</evidence>
<comment type="caution">
    <text evidence="1">The sequence shown here is derived from an EMBL/GenBank/DDBJ whole genome shotgun (WGS) entry which is preliminary data.</text>
</comment>
<dbReference type="EMBL" id="JABWGV010000004">
    <property type="protein sequence ID" value="NVD45725.1"/>
    <property type="molecule type" value="Genomic_DNA"/>
</dbReference>
<accession>A0A850H8X5</accession>
<dbReference type="Gene3D" id="3.30.40.190">
    <property type="match status" value="1"/>
</dbReference>
<dbReference type="Pfam" id="PF06147">
    <property type="entry name" value="DUF968"/>
    <property type="match status" value="1"/>
</dbReference>